<dbReference type="AlphaFoldDB" id="A0A927MPQ3"/>
<sequence length="230" mass="26842">MKKYIYGLAKKFDFISGIVIDGIEKCSYTDSETVTYAKEVAMTLEHNPKQTLTTTAAPEGGELILVQTNKGLYFRYAPLSVEGLRAYRHVKHRRLRQCSCIFRRGKLKRDIKNETRAKKLHPILNDMSLYKDKKICLYEICLTNNPKDTKTFCTTDKDHPLLKGIEWITNIINGEEDYWKEEVESEAFKEWMRDFEESRKKADKKIQAALERRVERIERAAKQKLGGILL</sequence>
<dbReference type="GO" id="GO:0008233">
    <property type="term" value="F:peptidase activity"/>
    <property type="evidence" value="ECO:0007669"/>
    <property type="project" value="UniProtKB-KW"/>
</dbReference>
<evidence type="ECO:0000313" key="6">
    <source>
        <dbReference type="Proteomes" id="UP000658225"/>
    </source>
</evidence>
<evidence type="ECO:0000256" key="3">
    <source>
        <dbReference type="ARBA" id="ARBA00022801"/>
    </source>
</evidence>
<keyword evidence="2" id="KW-0645">Protease</keyword>
<evidence type="ECO:0000256" key="2">
    <source>
        <dbReference type="ARBA" id="ARBA00022670"/>
    </source>
</evidence>
<keyword evidence="1" id="KW-1188">Viral release from host cell</keyword>
<evidence type="ECO:0000313" key="5">
    <source>
        <dbReference type="EMBL" id="MBE1557002.1"/>
    </source>
</evidence>
<accession>A0A927MPQ3</accession>
<dbReference type="InterPro" id="IPR054613">
    <property type="entry name" value="Peptidase_S78_dom"/>
</dbReference>
<dbReference type="EMBL" id="JADBEL010000044">
    <property type="protein sequence ID" value="MBE1557002.1"/>
    <property type="molecule type" value="Genomic_DNA"/>
</dbReference>
<reference evidence="5" key="1">
    <citation type="submission" date="2020-10" db="EMBL/GenBank/DDBJ databases">
        <title>Genomic Encyclopedia of Type Strains, Phase IV (KMG-IV): sequencing the most valuable type-strain genomes for metagenomic binning, comparative biology and taxonomic classification.</title>
        <authorList>
            <person name="Goeker M."/>
        </authorList>
    </citation>
    <scope>NUCLEOTIDE SEQUENCE</scope>
    <source>
        <strain evidence="5">DSM 13886</strain>
    </source>
</reference>
<evidence type="ECO:0000256" key="1">
    <source>
        <dbReference type="ARBA" id="ARBA00022612"/>
    </source>
</evidence>
<dbReference type="RefSeq" id="WP_192600592.1">
    <property type="nucleotide sequence ID" value="NZ_JADBEL010000044.1"/>
</dbReference>
<dbReference type="Pfam" id="PF04586">
    <property type="entry name" value="Peptidase_S78"/>
    <property type="match status" value="1"/>
</dbReference>
<evidence type="ECO:0000259" key="4">
    <source>
        <dbReference type="Pfam" id="PF04586"/>
    </source>
</evidence>
<name>A0A927MPQ3_9BACL</name>
<dbReference type="GO" id="GO:0006508">
    <property type="term" value="P:proteolysis"/>
    <property type="evidence" value="ECO:0007669"/>
    <property type="project" value="UniProtKB-KW"/>
</dbReference>
<dbReference type="Proteomes" id="UP000658225">
    <property type="component" value="Unassembled WGS sequence"/>
</dbReference>
<keyword evidence="6" id="KW-1185">Reference proteome</keyword>
<organism evidence="5 6">
    <name type="scientific">Sporosarcina limicola</name>
    <dbReference type="NCBI Taxonomy" id="34101"/>
    <lineage>
        <taxon>Bacteria</taxon>
        <taxon>Bacillati</taxon>
        <taxon>Bacillota</taxon>
        <taxon>Bacilli</taxon>
        <taxon>Bacillales</taxon>
        <taxon>Caryophanaceae</taxon>
        <taxon>Sporosarcina</taxon>
    </lineage>
</organism>
<proteinExistence type="predicted"/>
<keyword evidence="3" id="KW-0378">Hydrolase</keyword>
<comment type="caution">
    <text evidence="5">The sequence shown here is derived from an EMBL/GenBank/DDBJ whole genome shotgun (WGS) entry which is preliminary data.</text>
</comment>
<gene>
    <name evidence="5" type="ORF">H4683_004128</name>
</gene>
<protein>
    <recommendedName>
        <fullName evidence="4">Prohead serine protease domain-containing protein</fullName>
    </recommendedName>
</protein>
<feature type="domain" description="Prohead serine protease" evidence="4">
    <location>
        <begin position="5"/>
        <end position="151"/>
    </location>
</feature>